<evidence type="ECO:0000313" key="5">
    <source>
        <dbReference type="EMBL" id="GAA4144367.1"/>
    </source>
</evidence>
<dbReference type="Pfam" id="PF13102">
    <property type="entry name" value="Phage_int_SAM_5"/>
    <property type="match status" value="1"/>
</dbReference>
<keyword evidence="2" id="KW-0233">DNA recombination</keyword>
<dbReference type="InterPro" id="IPR013762">
    <property type="entry name" value="Integrase-like_cat_sf"/>
</dbReference>
<dbReference type="InterPro" id="IPR010998">
    <property type="entry name" value="Integrase_recombinase_N"/>
</dbReference>
<feature type="domain" description="Phage integrase SAM-like" evidence="4">
    <location>
        <begin position="158"/>
        <end position="238"/>
    </location>
</feature>
<keyword evidence="6" id="KW-1185">Reference proteome</keyword>
<dbReference type="Gene3D" id="1.10.443.10">
    <property type="entry name" value="Intergrase catalytic core"/>
    <property type="match status" value="1"/>
</dbReference>
<dbReference type="Pfam" id="PF00589">
    <property type="entry name" value="Phage_integrase"/>
    <property type="match status" value="1"/>
</dbReference>
<name>A0ABP7Z010_9SPHI</name>
<gene>
    <name evidence="5" type="ORF">GCM10022216_27210</name>
</gene>
<dbReference type="EMBL" id="BAAAZI010000011">
    <property type="protein sequence ID" value="GAA4144367.1"/>
    <property type="molecule type" value="Genomic_DNA"/>
</dbReference>
<dbReference type="InterPro" id="IPR002104">
    <property type="entry name" value="Integrase_catalytic"/>
</dbReference>
<dbReference type="Gene3D" id="1.10.150.130">
    <property type="match status" value="1"/>
</dbReference>
<dbReference type="InterPro" id="IPR011010">
    <property type="entry name" value="DNA_brk_join_enz"/>
</dbReference>
<evidence type="ECO:0008006" key="7">
    <source>
        <dbReference type="Google" id="ProtNLM"/>
    </source>
</evidence>
<dbReference type="Proteomes" id="UP001500101">
    <property type="component" value="Unassembled WGS sequence"/>
</dbReference>
<reference evidence="6" key="1">
    <citation type="journal article" date="2019" name="Int. J. Syst. Evol. Microbiol.">
        <title>The Global Catalogue of Microorganisms (GCM) 10K type strain sequencing project: providing services to taxonomists for standard genome sequencing and annotation.</title>
        <authorList>
            <consortium name="The Broad Institute Genomics Platform"/>
            <consortium name="The Broad Institute Genome Sequencing Center for Infectious Disease"/>
            <person name="Wu L."/>
            <person name="Ma J."/>
        </authorList>
    </citation>
    <scope>NUCLEOTIDE SEQUENCE [LARGE SCALE GENOMIC DNA]</scope>
    <source>
        <strain evidence="6">JCM 16704</strain>
    </source>
</reference>
<dbReference type="RefSeq" id="WP_260039925.1">
    <property type="nucleotide sequence ID" value="NZ_BAAAZI010000011.1"/>
</dbReference>
<evidence type="ECO:0000256" key="1">
    <source>
        <dbReference type="ARBA" id="ARBA00023125"/>
    </source>
</evidence>
<comment type="caution">
    <text evidence="5">The sequence shown here is derived from an EMBL/GenBank/DDBJ whole genome shotgun (WGS) entry which is preliminary data.</text>
</comment>
<feature type="domain" description="Tyr recombinase" evidence="3">
    <location>
        <begin position="286"/>
        <end position="432"/>
    </location>
</feature>
<proteinExistence type="predicted"/>
<organism evidence="5 6">
    <name type="scientific">Sphingobacterium kyonggiense</name>
    <dbReference type="NCBI Taxonomy" id="714075"/>
    <lineage>
        <taxon>Bacteria</taxon>
        <taxon>Pseudomonadati</taxon>
        <taxon>Bacteroidota</taxon>
        <taxon>Sphingobacteriia</taxon>
        <taxon>Sphingobacteriales</taxon>
        <taxon>Sphingobacteriaceae</taxon>
        <taxon>Sphingobacterium</taxon>
    </lineage>
</organism>
<dbReference type="InterPro" id="IPR025269">
    <property type="entry name" value="SAM-like_dom"/>
</dbReference>
<keyword evidence="1" id="KW-0238">DNA-binding</keyword>
<protein>
    <recommendedName>
        <fullName evidence="7">Integrase-like protein</fullName>
    </recommendedName>
</protein>
<evidence type="ECO:0000313" key="6">
    <source>
        <dbReference type="Proteomes" id="UP001500101"/>
    </source>
</evidence>
<evidence type="ECO:0000256" key="2">
    <source>
        <dbReference type="ARBA" id="ARBA00023172"/>
    </source>
</evidence>
<sequence>MVKTVKIECGISFRLREAGSTKATPITCFVEFNGKPVVKIPTGGKILPSKWNPEKEKPVGGLKGLDHQEAKAISERVSFVRSVVETSYREHVSNFRSYPNKESFKQQVINVINGNGENRPEEEKADLSLLSYFEKQIRLSREGKRLIIKGPRKGLPYRENTILSYEGTLELLKDYIKTRKKKRLHFEDITMDFYHDIRSYMFEDSRFSLNYFGKVIKHIKLFMRESEEEKLHGSDIYRSKGFIKVEEDTDAVYNDIKQLEAIAAVDLTGHPGLINARDLYLQGGWTGLRFQDYSVLQEKARVVGNFIHIETEKTGVFVAIPILPAAREILERYREEDGTYRYPKPISNQKLNDYIKTIGKMAGLAHPVTISVPDGGKRVKITIPFHDAMGTHTARRSFATNMYKHYRLPAQTIMKITGHTTEANFFKYIRMTPEENAQFILDTVTERMALEKNNKK</sequence>
<dbReference type="SUPFAM" id="SSF56349">
    <property type="entry name" value="DNA breaking-rejoining enzymes"/>
    <property type="match status" value="1"/>
</dbReference>
<evidence type="ECO:0000259" key="3">
    <source>
        <dbReference type="Pfam" id="PF00589"/>
    </source>
</evidence>
<accession>A0ABP7Z010</accession>
<evidence type="ECO:0000259" key="4">
    <source>
        <dbReference type="Pfam" id="PF13102"/>
    </source>
</evidence>